<proteinExistence type="predicted"/>
<dbReference type="STRING" id="301148.B4135_3542"/>
<name>A0A150LDF7_9BACI</name>
<reference evidence="2 3" key="1">
    <citation type="submission" date="2016-01" db="EMBL/GenBank/DDBJ databases">
        <title>Draft Genome Sequences of Seven Thermophilic Sporeformers Isolated from Foods.</title>
        <authorList>
            <person name="Berendsen E.M."/>
            <person name="Wells-Bennik M.H."/>
            <person name="Krawcyk A.O."/>
            <person name="De Jong A."/>
            <person name="Holsappel S."/>
            <person name="Eijlander R.T."/>
            <person name="Kuipers O.P."/>
        </authorList>
    </citation>
    <scope>NUCLEOTIDE SEQUENCE [LARGE SCALE GENOMIC DNA]</scope>
    <source>
        <strain evidence="2 3">B4135</strain>
    </source>
</reference>
<organism evidence="2 3">
    <name type="scientific">Caldibacillus debilis</name>
    <dbReference type="NCBI Taxonomy" id="301148"/>
    <lineage>
        <taxon>Bacteria</taxon>
        <taxon>Bacillati</taxon>
        <taxon>Bacillota</taxon>
        <taxon>Bacilli</taxon>
        <taxon>Bacillales</taxon>
        <taxon>Bacillaceae</taxon>
        <taxon>Caldibacillus</taxon>
    </lineage>
</organism>
<gene>
    <name evidence="2" type="ORF">B4135_3542</name>
</gene>
<protein>
    <submittedName>
        <fullName evidence="2">Uncharacterized protein</fullName>
    </submittedName>
</protein>
<accession>A0A150LDF7</accession>
<evidence type="ECO:0000313" key="2">
    <source>
        <dbReference type="EMBL" id="KYD10367.1"/>
    </source>
</evidence>
<dbReference type="Proteomes" id="UP000075683">
    <property type="component" value="Unassembled WGS sequence"/>
</dbReference>
<feature type="compositionally biased region" description="Basic and acidic residues" evidence="1">
    <location>
        <begin position="25"/>
        <end position="50"/>
    </location>
</feature>
<comment type="caution">
    <text evidence="2">The sequence shown here is derived from an EMBL/GenBank/DDBJ whole genome shotgun (WGS) entry which is preliminary data.</text>
</comment>
<evidence type="ECO:0000313" key="3">
    <source>
        <dbReference type="Proteomes" id="UP000075683"/>
    </source>
</evidence>
<feature type="region of interest" description="Disordered" evidence="1">
    <location>
        <begin position="1"/>
        <end position="82"/>
    </location>
</feature>
<sequence length="82" mass="9161">MKLPAETGQETKPGTLMNVRAKLVPAKENEEPETARRQDIRRKPEEDRNPGRSTGDGEGLIEKETGATPPFFPQKITIDRTC</sequence>
<dbReference type="EMBL" id="LQYT01000119">
    <property type="protein sequence ID" value="KYD10367.1"/>
    <property type="molecule type" value="Genomic_DNA"/>
</dbReference>
<dbReference type="AlphaFoldDB" id="A0A150LDF7"/>
<evidence type="ECO:0000256" key="1">
    <source>
        <dbReference type="SAM" id="MobiDB-lite"/>
    </source>
</evidence>